<accession>A0ABY1NLK2</accession>
<proteinExistence type="predicted"/>
<feature type="region of interest" description="Disordered" evidence="1">
    <location>
        <begin position="1"/>
        <end position="23"/>
    </location>
</feature>
<reference evidence="2 3" key="1">
    <citation type="submission" date="2017-05" db="EMBL/GenBank/DDBJ databases">
        <authorList>
            <person name="Varghese N."/>
            <person name="Submissions S."/>
        </authorList>
    </citation>
    <scope>NUCLEOTIDE SEQUENCE [LARGE SCALE GENOMIC DNA]</scope>
    <source>
        <strain evidence="2 3">DSM 29734</strain>
    </source>
</reference>
<dbReference type="Proteomes" id="UP001157961">
    <property type="component" value="Unassembled WGS sequence"/>
</dbReference>
<protein>
    <submittedName>
        <fullName evidence="2">Uncharacterized protein</fullName>
    </submittedName>
</protein>
<gene>
    <name evidence="2" type="ORF">SAMN06265373_102301</name>
</gene>
<name>A0ABY1NLK2_9RHOB</name>
<organism evidence="2 3">
    <name type="scientific">Shimia sagamensis</name>
    <dbReference type="NCBI Taxonomy" id="1566352"/>
    <lineage>
        <taxon>Bacteria</taxon>
        <taxon>Pseudomonadati</taxon>
        <taxon>Pseudomonadota</taxon>
        <taxon>Alphaproteobacteria</taxon>
        <taxon>Rhodobacterales</taxon>
        <taxon>Roseobacteraceae</taxon>
    </lineage>
</organism>
<evidence type="ECO:0000256" key="1">
    <source>
        <dbReference type="SAM" id="MobiDB-lite"/>
    </source>
</evidence>
<comment type="caution">
    <text evidence="2">The sequence shown here is derived from an EMBL/GenBank/DDBJ whole genome shotgun (WGS) entry which is preliminary data.</text>
</comment>
<dbReference type="EMBL" id="FXTY01000002">
    <property type="protein sequence ID" value="SMP11974.1"/>
    <property type="molecule type" value="Genomic_DNA"/>
</dbReference>
<keyword evidence="3" id="KW-1185">Reference proteome</keyword>
<evidence type="ECO:0000313" key="2">
    <source>
        <dbReference type="EMBL" id="SMP11974.1"/>
    </source>
</evidence>
<dbReference type="RefSeq" id="WP_283425053.1">
    <property type="nucleotide sequence ID" value="NZ_FXTY01000002.1"/>
</dbReference>
<evidence type="ECO:0000313" key="3">
    <source>
        <dbReference type="Proteomes" id="UP001157961"/>
    </source>
</evidence>
<sequence>MARLPIVRPQKNGRHKQPGQRAALQLEKRSFVVAAASFKVSMTELRDKVSLRCVWGNGSFRSNAACYGLPKTVYIALSAGIPVLLVDSVSCCKG</sequence>